<dbReference type="Gene3D" id="3.40.1230.10">
    <property type="entry name" value="MTH938-like"/>
    <property type="match status" value="1"/>
</dbReference>
<dbReference type="EMBL" id="KN881649">
    <property type="protein sequence ID" value="KIY51659.1"/>
    <property type="molecule type" value="Genomic_DNA"/>
</dbReference>
<evidence type="ECO:0000313" key="1">
    <source>
        <dbReference type="EMBL" id="KIY51659.1"/>
    </source>
</evidence>
<feature type="non-terminal residue" evidence="1">
    <location>
        <position position="163"/>
    </location>
</feature>
<gene>
    <name evidence="1" type="ORF">FISHEDRAFT_27511</name>
</gene>
<dbReference type="Proteomes" id="UP000054144">
    <property type="component" value="Unassembled WGS sequence"/>
</dbReference>
<dbReference type="GO" id="GO:0032981">
    <property type="term" value="P:mitochondrial respiratory chain complex I assembly"/>
    <property type="evidence" value="ECO:0007669"/>
    <property type="project" value="TreeGrafter"/>
</dbReference>
<feature type="non-terminal residue" evidence="1">
    <location>
        <position position="1"/>
    </location>
</feature>
<evidence type="ECO:0000313" key="2">
    <source>
        <dbReference type="Proteomes" id="UP000054144"/>
    </source>
</evidence>
<protein>
    <submittedName>
        <fullName evidence="1">DUF498-domain-containing protein</fullName>
    </submittedName>
</protein>
<name>A0A0D7AIR4_9AGAR</name>
<dbReference type="InterPro" id="IPR007523">
    <property type="entry name" value="NDUFAF3/AAMDC"/>
</dbReference>
<dbReference type="OrthoDB" id="20681at2759"/>
<dbReference type="Pfam" id="PF04430">
    <property type="entry name" value="DUF498"/>
    <property type="match status" value="1"/>
</dbReference>
<dbReference type="InterPro" id="IPR036748">
    <property type="entry name" value="MTH938-like_sf"/>
</dbReference>
<proteinExistence type="predicted"/>
<dbReference type="GO" id="GO:0005743">
    <property type="term" value="C:mitochondrial inner membrane"/>
    <property type="evidence" value="ECO:0007669"/>
    <property type="project" value="TreeGrafter"/>
</dbReference>
<dbReference type="SUPFAM" id="SSF64076">
    <property type="entry name" value="MTH938-like"/>
    <property type="match status" value="1"/>
</dbReference>
<accession>A0A0D7AIR4</accession>
<keyword evidence="2" id="KW-1185">Reference proteome</keyword>
<dbReference type="PANTHER" id="PTHR21192:SF2">
    <property type="entry name" value="NADH DEHYDROGENASE [UBIQUINONE] 1 ALPHA SUBCOMPLEX ASSEMBLY FACTOR 3"/>
    <property type="match status" value="1"/>
</dbReference>
<dbReference type="AlphaFoldDB" id="A0A0D7AIR4"/>
<reference evidence="1 2" key="1">
    <citation type="journal article" date="2015" name="Fungal Genet. Biol.">
        <title>Evolution of novel wood decay mechanisms in Agaricales revealed by the genome sequences of Fistulina hepatica and Cylindrobasidium torrendii.</title>
        <authorList>
            <person name="Floudas D."/>
            <person name="Held B.W."/>
            <person name="Riley R."/>
            <person name="Nagy L.G."/>
            <person name="Koehler G."/>
            <person name="Ransdell A.S."/>
            <person name="Younus H."/>
            <person name="Chow J."/>
            <person name="Chiniquy J."/>
            <person name="Lipzen A."/>
            <person name="Tritt A."/>
            <person name="Sun H."/>
            <person name="Haridas S."/>
            <person name="LaButti K."/>
            <person name="Ohm R.A."/>
            <person name="Kues U."/>
            <person name="Blanchette R.A."/>
            <person name="Grigoriev I.V."/>
            <person name="Minto R.E."/>
            <person name="Hibbett D.S."/>
        </authorList>
    </citation>
    <scope>NUCLEOTIDE SEQUENCE [LARGE SCALE GENOMIC DNA]</scope>
    <source>
        <strain evidence="1 2">ATCC 64428</strain>
    </source>
</reference>
<organism evidence="1 2">
    <name type="scientific">Fistulina hepatica ATCC 64428</name>
    <dbReference type="NCBI Taxonomy" id="1128425"/>
    <lineage>
        <taxon>Eukaryota</taxon>
        <taxon>Fungi</taxon>
        <taxon>Dikarya</taxon>
        <taxon>Basidiomycota</taxon>
        <taxon>Agaricomycotina</taxon>
        <taxon>Agaricomycetes</taxon>
        <taxon>Agaricomycetidae</taxon>
        <taxon>Agaricales</taxon>
        <taxon>Fistulinaceae</taxon>
        <taxon>Fistulina</taxon>
    </lineage>
</organism>
<sequence>RQFHSSPPRSSFTNILADETAPAIQVQSISPERGIELGDGLLIRSACIFLNGTVLLWDVPPLTAATSATKVSSVWEAWTREHFYVFETVLPRPEMLIFGTGARVLLPPPFVRQYLNELGIQFEVMKTRDACSTYNMLSEEGRLVAAALLPLDPSMQWSELKAT</sequence>
<dbReference type="PANTHER" id="PTHR21192">
    <property type="entry name" value="NUCLEAR PROTEIN E3-3"/>
    <property type="match status" value="1"/>
</dbReference>